<dbReference type="GeneTree" id="ENSGT00940000162906"/>
<dbReference type="OMA" id="ICERNEW"/>
<keyword evidence="2" id="KW-1015">Disulfide bond</keyword>
<dbReference type="SMART" id="SM00034">
    <property type="entry name" value="CLECT"/>
    <property type="match status" value="1"/>
</dbReference>
<dbReference type="AlphaFoldDB" id="V9L209"/>
<reference evidence="5" key="4">
    <citation type="submission" date="2025-05" db="UniProtKB">
        <authorList>
            <consortium name="Ensembl"/>
        </authorList>
    </citation>
    <scope>IDENTIFICATION</scope>
</reference>
<accession>V9L209</accession>
<dbReference type="STRING" id="7868.ENSCMIP00000047064"/>
<dbReference type="Pfam" id="PF00059">
    <property type="entry name" value="Lectin_C"/>
    <property type="match status" value="1"/>
</dbReference>
<dbReference type="InterPro" id="IPR018378">
    <property type="entry name" value="C-type_lectin_CS"/>
</dbReference>
<keyword evidence="1 4" id="KW-0430">Lectin</keyword>
<evidence type="ECO:0000313" key="5">
    <source>
        <dbReference type="Ensembl" id="ENSCMIP00000047064.1"/>
    </source>
</evidence>
<dbReference type="InterPro" id="IPR016186">
    <property type="entry name" value="C-type_lectin-like/link_sf"/>
</dbReference>
<dbReference type="Proteomes" id="UP000314986">
    <property type="component" value="Unassembled WGS sequence"/>
</dbReference>
<sequence length="213" mass="24335">MTRDSQIQSNLTAQLEMHQSNFVGELSKVKDMVSAISTQMKQINVDLMEEVSHIRNVSAQLKRHQNNLMDVMSEMKDAGLIKQLCPKAWLNFNKKCYYFLNNSLTWENAKDTCSGKQAHLVVINNIAEQLFLSLGNSRENWIGLSDIEKEGQWQWVDGTSYELTPKHWKAGEPNDSNNAEDCACLATTGKWNDIPCHLKKTAICERNEWVAEQ</sequence>
<reference evidence="6" key="1">
    <citation type="journal article" date="2006" name="Science">
        <title>Ancient noncoding elements conserved in the human genome.</title>
        <authorList>
            <person name="Venkatesh B."/>
            <person name="Kirkness E.F."/>
            <person name="Loh Y.H."/>
            <person name="Halpern A.L."/>
            <person name="Lee A.P."/>
            <person name="Johnson J."/>
            <person name="Dandona N."/>
            <person name="Viswanathan L.D."/>
            <person name="Tay A."/>
            <person name="Venter J.C."/>
            <person name="Strausberg R.L."/>
            <person name="Brenner S."/>
        </authorList>
    </citation>
    <scope>NUCLEOTIDE SEQUENCE [LARGE SCALE GENOMIC DNA]</scope>
</reference>
<dbReference type="SUPFAM" id="SSF56436">
    <property type="entry name" value="C-type lectin-like"/>
    <property type="match status" value="1"/>
</dbReference>
<dbReference type="Ensembl" id="ENSCMIT00000047730.1">
    <property type="protein sequence ID" value="ENSCMIP00000047064.1"/>
    <property type="gene ID" value="ENSCMIG00000019313.1"/>
</dbReference>
<evidence type="ECO:0000313" key="6">
    <source>
        <dbReference type="Proteomes" id="UP000314986"/>
    </source>
</evidence>
<proteinExistence type="evidence at transcript level"/>
<evidence type="ECO:0000259" key="3">
    <source>
        <dbReference type="PROSITE" id="PS50041"/>
    </source>
</evidence>
<dbReference type="InterPro" id="IPR001304">
    <property type="entry name" value="C-type_lectin-like"/>
</dbReference>
<dbReference type="PROSITE" id="PS50041">
    <property type="entry name" value="C_TYPE_LECTIN_2"/>
    <property type="match status" value="1"/>
</dbReference>
<dbReference type="PANTHER" id="PTHR22803">
    <property type="entry name" value="MANNOSE, PHOSPHOLIPASE, LECTIN RECEPTOR RELATED"/>
    <property type="match status" value="1"/>
</dbReference>
<dbReference type="InterPro" id="IPR016187">
    <property type="entry name" value="CTDL_fold"/>
</dbReference>
<dbReference type="EMBL" id="JW873253">
    <property type="protein sequence ID" value="AFP05770.1"/>
    <property type="molecule type" value="mRNA"/>
</dbReference>
<dbReference type="InterPro" id="IPR050111">
    <property type="entry name" value="C-type_lectin/snaclec_domain"/>
</dbReference>
<organism evidence="4">
    <name type="scientific">Callorhinchus milii</name>
    <name type="common">Ghost shark</name>
    <dbReference type="NCBI Taxonomy" id="7868"/>
    <lineage>
        <taxon>Eukaryota</taxon>
        <taxon>Metazoa</taxon>
        <taxon>Chordata</taxon>
        <taxon>Craniata</taxon>
        <taxon>Vertebrata</taxon>
        <taxon>Chondrichthyes</taxon>
        <taxon>Holocephali</taxon>
        <taxon>Chimaeriformes</taxon>
        <taxon>Callorhinchidae</taxon>
        <taxon>Callorhinchus</taxon>
    </lineage>
</organism>
<protein>
    <submittedName>
        <fullName evidence="4 5">C-type lectin domain family 4 member E-like</fullName>
    </submittedName>
</protein>
<evidence type="ECO:0000313" key="4">
    <source>
        <dbReference type="EMBL" id="AFP05770.1"/>
    </source>
</evidence>
<evidence type="ECO:0000256" key="1">
    <source>
        <dbReference type="ARBA" id="ARBA00022734"/>
    </source>
</evidence>
<dbReference type="GO" id="GO:0030246">
    <property type="term" value="F:carbohydrate binding"/>
    <property type="evidence" value="ECO:0007669"/>
    <property type="project" value="UniProtKB-KW"/>
</dbReference>
<dbReference type="Gene3D" id="3.10.100.10">
    <property type="entry name" value="Mannose-Binding Protein A, subunit A"/>
    <property type="match status" value="1"/>
</dbReference>
<evidence type="ECO:0000256" key="2">
    <source>
        <dbReference type="ARBA" id="ARBA00023157"/>
    </source>
</evidence>
<keyword evidence="6" id="KW-1185">Reference proteome</keyword>
<dbReference type="CDD" id="cd03590">
    <property type="entry name" value="CLECT_DC-SIGN_like"/>
    <property type="match status" value="1"/>
</dbReference>
<reference evidence="4 6" key="3">
    <citation type="journal article" date="2014" name="Nature">
        <title>Elephant shark genome provides unique insights into gnathostome evolution.</title>
        <authorList>
            <consortium name="International Elephant Shark Genome Sequencing Consortium"/>
            <person name="Venkatesh B."/>
            <person name="Lee A.P."/>
            <person name="Ravi V."/>
            <person name="Maurya A.K."/>
            <person name="Lian M.M."/>
            <person name="Swann J.B."/>
            <person name="Ohta Y."/>
            <person name="Flajnik M.F."/>
            <person name="Sutoh Y."/>
            <person name="Kasahara M."/>
            <person name="Hoon S."/>
            <person name="Gangu V."/>
            <person name="Roy S.W."/>
            <person name="Irimia M."/>
            <person name="Korzh V."/>
            <person name="Kondrychyn I."/>
            <person name="Lim Z.W."/>
            <person name="Tay B.H."/>
            <person name="Tohari S."/>
            <person name="Kong K.W."/>
            <person name="Ho S."/>
            <person name="Lorente-Galdos B."/>
            <person name="Quilez J."/>
            <person name="Marques-Bonet T."/>
            <person name="Raney B.J."/>
            <person name="Ingham P.W."/>
            <person name="Tay A."/>
            <person name="Hillier L.W."/>
            <person name="Minx P."/>
            <person name="Boehm T."/>
            <person name="Wilson R.K."/>
            <person name="Brenner S."/>
            <person name="Warren W.C."/>
        </authorList>
    </citation>
    <scope>NUCLEOTIDE SEQUENCE</scope>
    <source>
        <tissue evidence="4">Spleen</tissue>
    </source>
</reference>
<name>V9L209_CALMI</name>
<dbReference type="InterPro" id="IPR033989">
    <property type="entry name" value="CD209-like_CTLD"/>
</dbReference>
<reference evidence="6" key="2">
    <citation type="journal article" date="2007" name="PLoS Biol.">
        <title>Survey sequencing and comparative analysis of the elephant shark (Callorhinchus milii) genome.</title>
        <authorList>
            <person name="Venkatesh B."/>
            <person name="Kirkness E.F."/>
            <person name="Loh Y.H."/>
            <person name="Halpern A.L."/>
            <person name="Lee A.P."/>
            <person name="Johnson J."/>
            <person name="Dandona N."/>
            <person name="Viswanathan L.D."/>
            <person name="Tay A."/>
            <person name="Venter J.C."/>
            <person name="Strausberg R.L."/>
            <person name="Brenner S."/>
        </authorList>
    </citation>
    <scope>NUCLEOTIDE SEQUENCE [LARGE SCALE GENOMIC DNA]</scope>
</reference>
<dbReference type="PROSITE" id="PS00615">
    <property type="entry name" value="C_TYPE_LECTIN_1"/>
    <property type="match status" value="1"/>
</dbReference>
<feature type="domain" description="C-type lectin" evidence="3">
    <location>
        <begin position="92"/>
        <end position="205"/>
    </location>
</feature>